<dbReference type="InterPro" id="IPR036880">
    <property type="entry name" value="Kunitz_BPTI_sf"/>
</dbReference>
<feature type="domain" description="BPTI/Kunitz inhibitor" evidence="6">
    <location>
        <begin position="48"/>
        <end position="98"/>
    </location>
</feature>
<dbReference type="Pfam" id="PF00014">
    <property type="entry name" value="Kunitz_BPTI"/>
    <property type="match status" value="1"/>
</dbReference>
<dbReference type="InterPro" id="IPR020901">
    <property type="entry name" value="Prtase_inh_Kunz-CS"/>
</dbReference>
<accession>A0A815GPD8</accession>
<gene>
    <name evidence="8" type="ORF">GPM918_LOCUS30513</name>
    <name evidence="7" type="ORF">OVA965_LOCUS22867</name>
    <name evidence="10" type="ORF">SRO942_LOCUS31131</name>
    <name evidence="9" type="ORF">TMI583_LOCUS23583</name>
</gene>
<dbReference type="CDD" id="cd00109">
    <property type="entry name" value="Kunitz-type"/>
    <property type="match status" value="1"/>
</dbReference>
<protein>
    <recommendedName>
        <fullName evidence="6">BPTI/Kunitz inhibitor domain-containing protein</fullName>
    </recommendedName>
</protein>
<evidence type="ECO:0000313" key="11">
    <source>
        <dbReference type="Proteomes" id="UP000663829"/>
    </source>
</evidence>
<dbReference type="Proteomes" id="UP000681722">
    <property type="component" value="Unassembled WGS sequence"/>
</dbReference>
<reference evidence="8" key="1">
    <citation type="submission" date="2021-02" db="EMBL/GenBank/DDBJ databases">
        <authorList>
            <person name="Nowell W R."/>
        </authorList>
    </citation>
    <scope>NUCLEOTIDE SEQUENCE</scope>
</reference>
<evidence type="ECO:0000313" key="8">
    <source>
        <dbReference type="EMBL" id="CAF1342771.1"/>
    </source>
</evidence>
<dbReference type="FunFam" id="4.10.410.10:FF:000011">
    <property type="entry name" value="Tissue factor pathway inhibitor"/>
    <property type="match status" value="1"/>
</dbReference>
<dbReference type="InterPro" id="IPR051388">
    <property type="entry name" value="Serpin_venom_toxin"/>
</dbReference>
<evidence type="ECO:0000313" key="7">
    <source>
        <dbReference type="EMBL" id="CAF1177034.1"/>
    </source>
</evidence>
<organism evidence="8 11">
    <name type="scientific">Didymodactylos carnosus</name>
    <dbReference type="NCBI Taxonomy" id="1234261"/>
    <lineage>
        <taxon>Eukaryota</taxon>
        <taxon>Metazoa</taxon>
        <taxon>Spiralia</taxon>
        <taxon>Gnathifera</taxon>
        <taxon>Rotifera</taxon>
        <taxon>Eurotatoria</taxon>
        <taxon>Bdelloidea</taxon>
        <taxon>Philodinida</taxon>
        <taxon>Philodinidae</taxon>
        <taxon>Didymodactylos</taxon>
    </lineage>
</organism>
<evidence type="ECO:0000256" key="1">
    <source>
        <dbReference type="ARBA" id="ARBA00004613"/>
    </source>
</evidence>
<evidence type="ECO:0000256" key="2">
    <source>
        <dbReference type="ARBA" id="ARBA00022525"/>
    </source>
</evidence>
<comment type="caution">
    <text evidence="8">The sequence shown here is derived from an EMBL/GenBank/DDBJ whole genome shotgun (WGS) entry which is preliminary data.</text>
</comment>
<evidence type="ECO:0000256" key="5">
    <source>
        <dbReference type="ARBA" id="ARBA00023157"/>
    </source>
</evidence>
<dbReference type="EMBL" id="CAJOBA010034583">
    <property type="protein sequence ID" value="CAF3988292.1"/>
    <property type="molecule type" value="Genomic_DNA"/>
</dbReference>
<dbReference type="EMBL" id="CAJNOK010013056">
    <property type="protein sequence ID" value="CAF1177034.1"/>
    <property type="molecule type" value="Genomic_DNA"/>
</dbReference>
<evidence type="ECO:0000256" key="3">
    <source>
        <dbReference type="ARBA" id="ARBA00022690"/>
    </source>
</evidence>
<dbReference type="PROSITE" id="PS00280">
    <property type="entry name" value="BPTI_KUNITZ_1"/>
    <property type="match status" value="1"/>
</dbReference>
<dbReference type="GO" id="GO:0004867">
    <property type="term" value="F:serine-type endopeptidase inhibitor activity"/>
    <property type="evidence" value="ECO:0007669"/>
    <property type="project" value="UniProtKB-KW"/>
</dbReference>
<keyword evidence="2" id="KW-0964">Secreted</keyword>
<dbReference type="SMART" id="SM00131">
    <property type="entry name" value="KU"/>
    <property type="match status" value="1"/>
</dbReference>
<comment type="subcellular location">
    <subcellularLocation>
        <location evidence="1">Secreted</location>
    </subcellularLocation>
</comment>
<keyword evidence="5" id="KW-1015">Disulfide bond</keyword>
<dbReference type="Proteomes" id="UP000682733">
    <property type="component" value="Unassembled WGS sequence"/>
</dbReference>
<keyword evidence="3" id="KW-0646">Protease inhibitor</keyword>
<dbReference type="EMBL" id="CAJOBC010059808">
    <property type="protein sequence ID" value="CAF4205290.1"/>
    <property type="molecule type" value="Genomic_DNA"/>
</dbReference>
<dbReference type="Gene3D" id="4.10.410.10">
    <property type="entry name" value="Pancreatic trypsin inhibitor Kunitz domain"/>
    <property type="match status" value="1"/>
</dbReference>
<dbReference type="EMBL" id="CAJNOQ010014497">
    <property type="protein sequence ID" value="CAF1342771.1"/>
    <property type="molecule type" value="Genomic_DNA"/>
</dbReference>
<dbReference type="PANTHER" id="PTHR46751:SF1">
    <property type="entry name" value="WAP FOUR-DISULFIDE CORE DOMAIN PROTEIN 6A"/>
    <property type="match status" value="1"/>
</dbReference>
<evidence type="ECO:0000259" key="6">
    <source>
        <dbReference type="PROSITE" id="PS50279"/>
    </source>
</evidence>
<dbReference type="PROSITE" id="PS50279">
    <property type="entry name" value="BPTI_KUNITZ_2"/>
    <property type="match status" value="1"/>
</dbReference>
<dbReference type="OrthoDB" id="4473401at2759"/>
<evidence type="ECO:0000256" key="4">
    <source>
        <dbReference type="ARBA" id="ARBA00022900"/>
    </source>
</evidence>
<dbReference type="Proteomes" id="UP000663829">
    <property type="component" value="Unassembled WGS sequence"/>
</dbReference>
<dbReference type="PANTHER" id="PTHR46751">
    <property type="entry name" value="EPPIN"/>
    <property type="match status" value="1"/>
</dbReference>
<sequence length="100" mass="11122">MAILCGTDKKCQVVKNCTTGDDCTYVGQCVRPKRDIINEDGKKGKNICKQPPISGHCVADFRRFYYNSTTRTCESFVYGGCGGNENNFTTREACIDTCKE</sequence>
<dbReference type="PRINTS" id="PR00759">
    <property type="entry name" value="BASICPTASE"/>
</dbReference>
<keyword evidence="4" id="KW-0722">Serine protease inhibitor</keyword>
<dbReference type="GO" id="GO:0005576">
    <property type="term" value="C:extracellular region"/>
    <property type="evidence" value="ECO:0007669"/>
    <property type="project" value="UniProtKB-SubCell"/>
</dbReference>
<proteinExistence type="predicted"/>
<dbReference type="AlphaFoldDB" id="A0A815GPD8"/>
<dbReference type="Proteomes" id="UP000677228">
    <property type="component" value="Unassembled WGS sequence"/>
</dbReference>
<dbReference type="SUPFAM" id="SSF57362">
    <property type="entry name" value="BPTI-like"/>
    <property type="match status" value="1"/>
</dbReference>
<name>A0A815GPD8_9BILA</name>
<evidence type="ECO:0000313" key="9">
    <source>
        <dbReference type="EMBL" id="CAF3988292.1"/>
    </source>
</evidence>
<dbReference type="InterPro" id="IPR002223">
    <property type="entry name" value="Kunitz_BPTI"/>
</dbReference>
<evidence type="ECO:0000313" key="10">
    <source>
        <dbReference type="EMBL" id="CAF4205290.1"/>
    </source>
</evidence>
<keyword evidence="11" id="KW-1185">Reference proteome</keyword>